<evidence type="ECO:0000256" key="1">
    <source>
        <dbReference type="SAM" id="Phobius"/>
    </source>
</evidence>
<dbReference type="OrthoDB" id="2804045at2759"/>
<feature type="transmembrane region" description="Helical" evidence="1">
    <location>
        <begin position="228"/>
        <end position="249"/>
    </location>
</feature>
<dbReference type="AlphaFoldDB" id="A0A371DFT1"/>
<evidence type="ECO:0000313" key="3">
    <source>
        <dbReference type="EMBL" id="RDX51366.1"/>
    </source>
</evidence>
<name>A0A371DFT1_9APHY</name>
<feature type="transmembrane region" description="Helical" evidence="1">
    <location>
        <begin position="66"/>
        <end position="85"/>
    </location>
</feature>
<accession>A0A371DFT1</accession>
<evidence type="ECO:0000259" key="2">
    <source>
        <dbReference type="Pfam" id="PF20151"/>
    </source>
</evidence>
<proteinExistence type="predicted"/>
<gene>
    <name evidence="3" type="ORF">OH76DRAFT_1555093</name>
</gene>
<feature type="transmembrane region" description="Helical" evidence="1">
    <location>
        <begin position="128"/>
        <end position="150"/>
    </location>
</feature>
<dbReference type="EMBL" id="KZ857395">
    <property type="protein sequence ID" value="RDX51366.1"/>
    <property type="molecule type" value="Genomic_DNA"/>
</dbReference>
<keyword evidence="4" id="KW-1185">Reference proteome</keyword>
<dbReference type="InterPro" id="IPR045340">
    <property type="entry name" value="DUF6533"/>
</dbReference>
<protein>
    <recommendedName>
        <fullName evidence="2">DUF6533 domain-containing protein</fullName>
    </recommendedName>
</protein>
<evidence type="ECO:0000313" key="4">
    <source>
        <dbReference type="Proteomes" id="UP000256964"/>
    </source>
</evidence>
<keyword evidence="1" id="KW-1133">Transmembrane helix</keyword>
<organism evidence="3 4">
    <name type="scientific">Lentinus brumalis</name>
    <dbReference type="NCBI Taxonomy" id="2498619"/>
    <lineage>
        <taxon>Eukaryota</taxon>
        <taxon>Fungi</taxon>
        <taxon>Dikarya</taxon>
        <taxon>Basidiomycota</taxon>
        <taxon>Agaricomycotina</taxon>
        <taxon>Agaricomycetes</taxon>
        <taxon>Polyporales</taxon>
        <taxon>Polyporaceae</taxon>
        <taxon>Lentinus</taxon>
    </lineage>
</organism>
<keyword evidence="1" id="KW-0472">Membrane</keyword>
<feature type="transmembrane region" description="Helical" evidence="1">
    <location>
        <begin position="97"/>
        <end position="116"/>
    </location>
</feature>
<keyword evidence="1" id="KW-0812">Transmembrane</keyword>
<feature type="transmembrane region" description="Helical" evidence="1">
    <location>
        <begin position="157"/>
        <end position="178"/>
    </location>
</feature>
<feature type="domain" description="DUF6533" evidence="2">
    <location>
        <begin position="34"/>
        <end position="78"/>
    </location>
</feature>
<dbReference type="Pfam" id="PF20151">
    <property type="entry name" value="DUF6533"/>
    <property type="match status" value="1"/>
</dbReference>
<sequence>MSVSLQVTTVPCPTICISLPSFQITSLALTIDSYCNYAVMALVVYEYIFTCGQEVELFWGGRITPAFVLFISNRYFYVFYAIINAGISHVEEVDCTLAQRAFFGLDTIPYSIWAYFSGLRAYALTTNWAIGLVVFAFSMVAVGANLSYLFKKAVAGVVVPGIGCVAQASVTHSMIIISTKSYRVTTTSRISMMAADILLIFLTWSRLRQSSEIGTLAAQKGSSFASVLTCDGIIYFLTIMSMNALHLGLTLFSLSHIALEASRYIVFTEPLTAILVSRFLLDLQAIKRRREDGSMPELKSDLYSYRAQRTLVFEHVVDSLVRHLRLNLDILPAAVDGRGKINDM</sequence>
<dbReference type="Proteomes" id="UP000256964">
    <property type="component" value="Unassembled WGS sequence"/>
</dbReference>
<reference evidence="3 4" key="1">
    <citation type="journal article" date="2018" name="Biotechnol. Biofuels">
        <title>Integrative visual omics of the white-rot fungus Polyporus brumalis exposes the biotechnological potential of its oxidative enzymes for delignifying raw plant biomass.</title>
        <authorList>
            <person name="Miyauchi S."/>
            <person name="Rancon A."/>
            <person name="Drula E."/>
            <person name="Hage H."/>
            <person name="Chaduli D."/>
            <person name="Favel A."/>
            <person name="Grisel S."/>
            <person name="Henrissat B."/>
            <person name="Herpoel-Gimbert I."/>
            <person name="Ruiz-Duenas F.J."/>
            <person name="Chevret D."/>
            <person name="Hainaut M."/>
            <person name="Lin J."/>
            <person name="Wang M."/>
            <person name="Pangilinan J."/>
            <person name="Lipzen A."/>
            <person name="Lesage-Meessen L."/>
            <person name="Navarro D."/>
            <person name="Riley R."/>
            <person name="Grigoriev I.V."/>
            <person name="Zhou S."/>
            <person name="Raouche S."/>
            <person name="Rosso M.N."/>
        </authorList>
    </citation>
    <scope>NUCLEOTIDE SEQUENCE [LARGE SCALE GENOMIC DNA]</scope>
    <source>
        <strain evidence="3 4">BRFM 1820</strain>
    </source>
</reference>